<keyword evidence="1" id="KW-0614">Plasmid</keyword>
<proteinExistence type="predicted"/>
<sequence length="315" mass="35183">MDLSKILSPHNFFQQVRLMLRSLTRAQGKDSKQVLEAQLDFISPLSLDAPKGDITSVTPLDQQRWQVEVAAQGLTGALGALPTVYTEWMIDRYYRHGDKTAKAFLDIFNHRLHSLRYLAWQKYHYYAMAEFSATRPLSQAIRALSGVANSAPSLQQEQFADLFAHSVRSMLNVETWLKHRFSVAAKVTPFTGGWQVMDPAQCCRLGEPSHTLAAAPMLGSVYWDRQSHFTVTLGPVPMKNAGLFLPKGKHYQNLWSHLREYVGPGLDFDIDLLIENTTNVVTSLGCGQLGLDICLGASEGAGQHKIRLPVCREGK</sequence>
<dbReference type="AlphaFoldDB" id="A0A0H3FGU4"/>
<dbReference type="PANTHER" id="PTHR35564">
    <property type="match status" value="1"/>
</dbReference>
<organism evidence="1 3">
    <name type="scientific">Rahnella sp. (strain Y9602)</name>
    <dbReference type="NCBI Taxonomy" id="2703885"/>
    <lineage>
        <taxon>Bacteria</taxon>
        <taxon>Pseudomonadati</taxon>
        <taxon>Pseudomonadota</taxon>
        <taxon>Gammaproteobacteria</taxon>
        <taxon>Enterobacterales</taxon>
        <taxon>Yersiniaceae</taxon>
        <taxon>Rahnella</taxon>
    </lineage>
</organism>
<reference evidence="3" key="1">
    <citation type="submission" date="2011-01" db="EMBL/GenBank/DDBJ databases">
        <title>Complete sequence of plasmid1 of Rahnella sp. Y9602.</title>
        <authorList>
            <consortium name="US DOE Joint Genome Institute"/>
            <person name="Lucas S."/>
            <person name="Copeland A."/>
            <person name="Lapidus A."/>
            <person name="Cheng J.-F."/>
            <person name="Goodwin L."/>
            <person name="Pitluck S."/>
            <person name="Lu M."/>
            <person name="Detter J.C."/>
            <person name="Han C."/>
            <person name="Tapia R."/>
            <person name="Land M."/>
            <person name="Hauser L."/>
            <person name="Kyrpides N."/>
            <person name="Ivanova N."/>
            <person name="Ovchinnikova G."/>
            <person name="Pagani I."/>
            <person name="Sobecky P.A."/>
            <person name="Martinez R.J."/>
            <person name="Woyke T."/>
        </authorList>
    </citation>
    <scope>NUCLEOTIDE SEQUENCE [LARGE SCALE GENOMIC DNA]</scope>
    <source>
        <strain evidence="3">Y9602</strain>
        <plasmid evidence="3">pRAHAQ01</plasmid>
    </source>
</reference>
<evidence type="ECO:0000313" key="3">
    <source>
        <dbReference type="Proteomes" id="UP000007257"/>
    </source>
</evidence>
<name>A0A0H3FGU4_RAHSY</name>
<dbReference type="RefSeq" id="WP_013578178.1">
    <property type="nucleotide sequence ID" value="NC_015062.1"/>
</dbReference>
<geneLocation type="plasmid" evidence="1 3">
    <name>pRAHAQ01</name>
</geneLocation>
<gene>
    <name evidence="2" type="primary">tssG</name>
    <name evidence="1" type="ordered locus">Rahaq_4922</name>
    <name evidence="2" type="ORF">ACFPK4_22035</name>
</gene>
<keyword evidence="4" id="KW-1185">Reference proteome</keyword>
<dbReference type="InterPro" id="IPR010732">
    <property type="entry name" value="T6SS_TssG-like"/>
</dbReference>
<reference evidence="1 3" key="2">
    <citation type="journal article" date="2012" name="J. Bacteriol.">
        <title>Complete Genome Sequence of Rahnella sp. Strain Y9602, a Gammaproteobacterium Isolate from Metal- and Radionuclide-Contaminated Soil.</title>
        <authorList>
            <person name="Martinez R.J."/>
            <person name="Bruce D."/>
            <person name="Detter C."/>
            <person name="Goodwin L.A."/>
            <person name="Han J."/>
            <person name="Han C.S."/>
            <person name="Held B."/>
            <person name="Land M.L."/>
            <person name="Mikhailova N."/>
            <person name="Nolan M."/>
            <person name="Pennacchio L."/>
            <person name="Pitluck S."/>
            <person name="Tapia R."/>
            <person name="Woyke T."/>
            <person name="Sobecky P.A."/>
        </authorList>
    </citation>
    <scope>NUCLEOTIDE SEQUENCE [LARGE SCALE GENOMIC DNA]</scope>
    <source>
        <strain evidence="1 3">Y9602</strain>
        <plasmid evidence="1 3">pRAHAQ01</plasmid>
    </source>
</reference>
<dbReference type="EMBL" id="JBHUCJ010000077">
    <property type="protein sequence ID" value="MFD3226225.1"/>
    <property type="molecule type" value="Genomic_DNA"/>
</dbReference>
<dbReference type="Proteomes" id="UP001598201">
    <property type="component" value="Unassembled WGS sequence"/>
</dbReference>
<evidence type="ECO:0000313" key="4">
    <source>
        <dbReference type="Proteomes" id="UP001598201"/>
    </source>
</evidence>
<dbReference type="OrthoDB" id="1523296at2"/>
<dbReference type="NCBIfam" id="TIGR03347">
    <property type="entry name" value="VI_chp_1"/>
    <property type="match status" value="1"/>
</dbReference>
<evidence type="ECO:0000313" key="1">
    <source>
        <dbReference type="EMBL" id="ADW76497.1"/>
    </source>
</evidence>
<dbReference type="Pfam" id="PF06996">
    <property type="entry name" value="T6SS_TssG"/>
    <property type="match status" value="1"/>
</dbReference>
<dbReference type="PANTHER" id="PTHR35564:SF4">
    <property type="entry name" value="CYTOPLASMIC PROTEIN"/>
    <property type="match status" value="1"/>
</dbReference>
<dbReference type="HOGENOM" id="CLU_048238_1_0_6"/>
<reference evidence="2 4" key="3">
    <citation type="submission" date="2024-09" db="EMBL/GenBank/DDBJ databases">
        <title>Genomes of Rahnella.</title>
        <authorList>
            <person name="Mnguni F.C."/>
            <person name="Shin G.Y."/>
            <person name="Coutinho T."/>
        </authorList>
    </citation>
    <scope>NUCLEOTIDE SEQUENCE [LARGE SCALE GENOMIC DNA]</scope>
    <source>
        <strain evidence="2 4">20WA0057</strain>
    </source>
</reference>
<dbReference type="KEGG" id="rah:Rahaq_4922"/>
<dbReference type="Proteomes" id="UP000007257">
    <property type="component" value="Plasmid pRAHAQ01"/>
</dbReference>
<dbReference type="GeneID" id="95420851"/>
<accession>A0A0H3FGU4</accession>
<dbReference type="EMBL" id="CP002506">
    <property type="protein sequence ID" value="ADW76497.1"/>
    <property type="molecule type" value="Genomic_DNA"/>
</dbReference>
<protein>
    <submittedName>
        <fullName evidence="1">Type VI secretion protein, VC_A0111 family</fullName>
    </submittedName>
    <submittedName>
        <fullName evidence="2">Type VI secretion system baseplate subunit TssG</fullName>
    </submittedName>
</protein>
<evidence type="ECO:0000313" key="2">
    <source>
        <dbReference type="EMBL" id="MFD3226225.1"/>
    </source>
</evidence>
<dbReference type="eggNOG" id="COG3520">
    <property type="taxonomic scope" value="Bacteria"/>
</dbReference>